<dbReference type="GO" id="GO:0005886">
    <property type="term" value="C:plasma membrane"/>
    <property type="evidence" value="ECO:0007669"/>
    <property type="project" value="UniProtKB-SubCell"/>
</dbReference>
<dbReference type="OrthoDB" id="114108at2"/>
<evidence type="ECO:0000256" key="3">
    <source>
        <dbReference type="ARBA" id="ARBA00022676"/>
    </source>
</evidence>
<dbReference type="PANTHER" id="PTHR43646:SF2">
    <property type="entry name" value="GLYCOSYLTRANSFERASE 2-LIKE DOMAIN-CONTAINING PROTEIN"/>
    <property type="match status" value="1"/>
</dbReference>
<evidence type="ECO:0000313" key="8">
    <source>
        <dbReference type="Proteomes" id="UP000219494"/>
    </source>
</evidence>
<keyword evidence="2" id="KW-1003">Cell membrane</keyword>
<evidence type="ECO:0000256" key="4">
    <source>
        <dbReference type="ARBA" id="ARBA00022679"/>
    </source>
</evidence>
<proteinExistence type="predicted"/>
<evidence type="ECO:0000313" key="7">
    <source>
        <dbReference type="EMBL" id="SOB88265.1"/>
    </source>
</evidence>
<comment type="subcellular location">
    <subcellularLocation>
        <location evidence="1">Cell membrane</location>
    </subcellularLocation>
</comment>
<protein>
    <submittedName>
        <fullName evidence="7">Glycosyl transferase family 2</fullName>
    </submittedName>
</protein>
<dbReference type="Pfam" id="PF00535">
    <property type="entry name" value="Glycos_transf_2"/>
    <property type="match status" value="1"/>
</dbReference>
<keyword evidence="3" id="KW-0328">Glycosyltransferase</keyword>
<dbReference type="Proteomes" id="UP000219494">
    <property type="component" value="Unassembled WGS sequence"/>
</dbReference>
<dbReference type="SUPFAM" id="SSF53448">
    <property type="entry name" value="Nucleotide-diphospho-sugar transferases"/>
    <property type="match status" value="1"/>
</dbReference>
<reference evidence="7 8" key="1">
    <citation type="submission" date="2017-07" db="EMBL/GenBank/DDBJ databases">
        <authorList>
            <person name="Sun Z.S."/>
            <person name="Albrecht U."/>
            <person name="Echele G."/>
            <person name="Lee C.C."/>
        </authorList>
    </citation>
    <scope>NUCLEOTIDE SEQUENCE [LARGE SCALE GENOMIC DNA]</scope>
    <source>
        <strain evidence="7 8">CGMCC 1.12672</strain>
    </source>
</reference>
<organism evidence="7 8">
    <name type="scientific">Sphingomonas guangdongensis</name>
    <dbReference type="NCBI Taxonomy" id="1141890"/>
    <lineage>
        <taxon>Bacteria</taxon>
        <taxon>Pseudomonadati</taxon>
        <taxon>Pseudomonadota</taxon>
        <taxon>Alphaproteobacteria</taxon>
        <taxon>Sphingomonadales</taxon>
        <taxon>Sphingomonadaceae</taxon>
        <taxon>Sphingomonas</taxon>
    </lineage>
</organism>
<dbReference type="EMBL" id="OBMI01000004">
    <property type="protein sequence ID" value="SOB88265.1"/>
    <property type="molecule type" value="Genomic_DNA"/>
</dbReference>
<evidence type="ECO:0000259" key="6">
    <source>
        <dbReference type="Pfam" id="PF00535"/>
    </source>
</evidence>
<feature type="domain" description="Glycosyltransferase 2-like" evidence="6">
    <location>
        <begin position="9"/>
        <end position="139"/>
    </location>
</feature>
<dbReference type="InterPro" id="IPR029044">
    <property type="entry name" value="Nucleotide-diphossugar_trans"/>
</dbReference>
<accession>A0A285R2E3</accession>
<dbReference type="Gene3D" id="3.90.550.10">
    <property type="entry name" value="Spore Coat Polysaccharide Biosynthesis Protein SpsA, Chain A"/>
    <property type="match status" value="1"/>
</dbReference>
<name>A0A285R2E3_9SPHN</name>
<evidence type="ECO:0000256" key="1">
    <source>
        <dbReference type="ARBA" id="ARBA00004236"/>
    </source>
</evidence>
<evidence type="ECO:0000256" key="2">
    <source>
        <dbReference type="ARBA" id="ARBA00022475"/>
    </source>
</evidence>
<keyword evidence="4 7" id="KW-0808">Transferase</keyword>
<keyword evidence="5" id="KW-0472">Membrane</keyword>
<gene>
    <name evidence="7" type="ORF">SAMN06297144_3413</name>
</gene>
<dbReference type="PANTHER" id="PTHR43646">
    <property type="entry name" value="GLYCOSYLTRANSFERASE"/>
    <property type="match status" value="1"/>
</dbReference>
<evidence type="ECO:0000256" key="5">
    <source>
        <dbReference type="ARBA" id="ARBA00023136"/>
    </source>
</evidence>
<dbReference type="GO" id="GO:0016757">
    <property type="term" value="F:glycosyltransferase activity"/>
    <property type="evidence" value="ECO:0007669"/>
    <property type="project" value="UniProtKB-KW"/>
</dbReference>
<dbReference type="InterPro" id="IPR001173">
    <property type="entry name" value="Glyco_trans_2-like"/>
</dbReference>
<keyword evidence="8" id="KW-1185">Reference proteome</keyword>
<dbReference type="AlphaFoldDB" id="A0A285R2E3"/>
<sequence>MLSEGPLAIAVPVRNEVELLPRFLRALAKQRDAGPVTLAVFFDDCDDGSEALVASFKLPFAVVTDCARMGGRPNAGRARRRAMALAMEAVPGGALLTTDADSAPAPDWIAAFRRGLAQADVVAGRILTDAGQDSPTQGRLGRYYDRLHTLRRALDPVAWEAPHTHHWGSAASLAIRADVYQAVGGFADMASGEDAALLDAAARGGWRLRRDADVRVTTSSRRTGRVPGGFAAALSAWDDDRVVPTVTHPADEAWRYTQHAQARALHGGKRFEALADTLRLSLAEVEQVAAECRNGEAFAARIVGAPPGGMRQVSLAQAEQLLGALEGEPLEVVA</sequence>